<gene>
    <name evidence="1" type="ORF">S7711_04491</name>
</gene>
<sequence>MTHAPLLFSDAWHDPGSTEYSSTLLASLGTGTSPPIAYEARRVLADVNLQLGISPERRRVLLGQPGTPGTDIVVRHTVQFVVRILRVWPRMLASYSTTDHLPPVIHTLQLADSVPVPLANCCTLVRMWADHSAQGSRMLVRNTIVEEVRRLLREHPSYTESDLVAAAQSLLLLLIILFFGIEPSPVLSHPLDAELLVQPSSWYDWVMVSAKRRTVLGLNHLEWAWSITHGYPVLSCFELAPLPAPAARYLWYAADRPSWERLYREWLWKWKDGGPYKMAEFFGINPGGNLDLRSEMWLAEADEFGMILMAEVNAIDDT</sequence>
<accession>A0A084BA74</accession>
<protein>
    <recommendedName>
        <fullName evidence="3">Transcription factor domain-containing protein</fullName>
    </recommendedName>
</protein>
<proteinExistence type="predicted"/>
<reference evidence="1 2" key="1">
    <citation type="journal article" date="2014" name="BMC Genomics">
        <title>Comparative genome sequencing reveals chemotype-specific gene clusters in the toxigenic black mold Stachybotrys.</title>
        <authorList>
            <person name="Semeiks J."/>
            <person name="Borek D."/>
            <person name="Otwinowski Z."/>
            <person name="Grishin N.V."/>
        </authorList>
    </citation>
    <scope>NUCLEOTIDE SEQUENCE [LARGE SCALE GENOMIC DNA]</scope>
    <source>
        <strain evidence="2">CBS 109288 / IBT 7711</strain>
    </source>
</reference>
<dbReference type="AlphaFoldDB" id="A0A084BA74"/>
<dbReference type="OrthoDB" id="2441642at2759"/>
<keyword evidence="2" id="KW-1185">Reference proteome</keyword>
<dbReference type="HOGENOM" id="CLU_044368_0_0_1"/>
<name>A0A084BA74_STACB</name>
<evidence type="ECO:0008006" key="3">
    <source>
        <dbReference type="Google" id="ProtNLM"/>
    </source>
</evidence>
<evidence type="ECO:0000313" key="1">
    <source>
        <dbReference type="EMBL" id="KEY74453.1"/>
    </source>
</evidence>
<dbReference type="Proteomes" id="UP000028045">
    <property type="component" value="Unassembled WGS sequence"/>
</dbReference>
<evidence type="ECO:0000313" key="2">
    <source>
        <dbReference type="Proteomes" id="UP000028045"/>
    </source>
</evidence>
<organism evidence="1 2">
    <name type="scientific">Stachybotrys chartarum (strain CBS 109288 / IBT 7711)</name>
    <name type="common">Toxic black mold</name>
    <name type="synonym">Stilbospora chartarum</name>
    <dbReference type="NCBI Taxonomy" id="1280523"/>
    <lineage>
        <taxon>Eukaryota</taxon>
        <taxon>Fungi</taxon>
        <taxon>Dikarya</taxon>
        <taxon>Ascomycota</taxon>
        <taxon>Pezizomycotina</taxon>
        <taxon>Sordariomycetes</taxon>
        <taxon>Hypocreomycetidae</taxon>
        <taxon>Hypocreales</taxon>
        <taxon>Stachybotryaceae</taxon>
        <taxon>Stachybotrys</taxon>
    </lineage>
</organism>
<dbReference type="EMBL" id="KL647570">
    <property type="protein sequence ID" value="KEY74453.1"/>
    <property type="molecule type" value="Genomic_DNA"/>
</dbReference>